<name>A0A0G1MMY4_9BACT</name>
<reference evidence="1 2" key="1">
    <citation type="journal article" date="2015" name="Nature">
        <title>rRNA introns, odd ribosomes, and small enigmatic genomes across a large radiation of phyla.</title>
        <authorList>
            <person name="Brown C.T."/>
            <person name="Hug L.A."/>
            <person name="Thomas B.C."/>
            <person name="Sharon I."/>
            <person name="Castelle C.J."/>
            <person name="Singh A."/>
            <person name="Wilkins M.J."/>
            <person name="Williams K.H."/>
            <person name="Banfield J.F."/>
        </authorList>
    </citation>
    <scope>NUCLEOTIDE SEQUENCE [LARGE SCALE GENOMIC DNA]</scope>
</reference>
<dbReference type="AlphaFoldDB" id="A0A0G1MMY4"/>
<evidence type="ECO:0000313" key="2">
    <source>
        <dbReference type="Proteomes" id="UP000034329"/>
    </source>
</evidence>
<dbReference type="EMBL" id="LCLA01000033">
    <property type="protein sequence ID" value="KKU09696.1"/>
    <property type="molecule type" value="Genomic_DNA"/>
</dbReference>
<sequence length="179" mass="20761">MAESDFIETKEQILARTPFLKAHLDFDLFPDSDAWGEKTESEYEKILKAQQEAFGSSFNQLGPMSVYMMADIVNKVFSPKLPDHFKLNWAYRLTAFGWEIGAAQQVMQLRPEILSVFVDFKVFDESRFDDPEYFDRACLFLDTGAMLGAHWRTLAEKTPREFEDFISKMNIDLGDEKTE</sequence>
<accession>A0A0G1MMY4</accession>
<organism evidence="1 2">
    <name type="scientific">Candidatus Woesebacteria bacterium GW2011_GWB1_45_5</name>
    <dbReference type="NCBI Taxonomy" id="1618581"/>
    <lineage>
        <taxon>Bacteria</taxon>
        <taxon>Candidatus Woeseibacteriota</taxon>
    </lineage>
</organism>
<comment type="caution">
    <text evidence="1">The sequence shown here is derived from an EMBL/GenBank/DDBJ whole genome shotgun (WGS) entry which is preliminary data.</text>
</comment>
<protein>
    <submittedName>
        <fullName evidence="1">Uncharacterized protein</fullName>
    </submittedName>
</protein>
<proteinExistence type="predicted"/>
<gene>
    <name evidence="1" type="ORF">UX13_C0033G0006</name>
</gene>
<evidence type="ECO:0000313" key="1">
    <source>
        <dbReference type="EMBL" id="KKU09696.1"/>
    </source>
</evidence>
<dbReference type="Proteomes" id="UP000034329">
    <property type="component" value="Unassembled WGS sequence"/>
</dbReference>